<keyword evidence="6" id="KW-0732">Signal</keyword>
<keyword evidence="10 15" id="KW-1133">Transmembrane helix</keyword>
<keyword evidence="12" id="KW-0675">Receptor</keyword>
<dbReference type="InterPro" id="IPR001220">
    <property type="entry name" value="Legume_lectin_dom"/>
</dbReference>
<dbReference type="Pfam" id="PF00139">
    <property type="entry name" value="Lectin_legB"/>
    <property type="match status" value="1"/>
</dbReference>
<evidence type="ECO:0000256" key="11">
    <source>
        <dbReference type="ARBA" id="ARBA00023136"/>
    </source>
</evidence>
<dbReference type="SMART" id="SM00220">
    <property type="entry name" value="S_TKc"/>
    <property type="match status" value="1"/>
</dbReference>
<comment type="caution">
    <text evidence="17">The sequence shown here is derived from an EMBL/GenBank/DDBJ whole genome shotgun (WGS) entry which is preliminary data.</text>
</comment>
<organism evidence="17 18">
    <name type="scientific">Hibiscus syriacus</name>
    <name type="common">Rose of Sharon</name>
    <dbReference type="NCBI Taxonomy" id="106335"/>
    <lineage>
        <taxon>Eukaryota</taxon>
        <taxon>Viridiplantae</taxon>
        <taxon>Streptophyta</taxon>
        <taxon>Embryophyta</taxon>
        <taxon>Tracheophyta</taxon>
        <taxon>Spermatophyta</taxon>
        <taxon>Magnoliopsida</taxon>
        <taxon>eudicotyledons</taxon>
        <taxon>Gunneridae</taxon>
        <taxon>Pentapetalae</taxon>
        <taxon>rosids</taxon>
        <taxon>malvids</taxon>
        <taxon>Malvales</taxon>
        <taxon>Malvaceae</taxon>
        <taxon>Malvoideae</taxon>
        <taxon>Hibiscus</taxon>
    </lineage>
</organism>
<comment type="subcellular location">
    <subcellularLocation>
        <location evidence="1">Cell membrane</location>
        <topology evidence="1">Single-pass type I membrane protein</topology>
    </subcellularLocation>
</comment>
<evidence type="ECO:0000256" key="3">
    <source>
        <dbReference type="ARBA" id="ARBA00010217"/>
    </source>
</evidence>
<dbReference type="InterPro" id="IPR013320">
    <property type="entry name" value="ConA-like_dom_sf"/>
</dbReference>
<evidence type="ECO:0000256" key="9">
    <source>
        <dbReference type="ARBA" id="ARBA00022840"/>
    </source>
</evidence>
<dbReference type="GO" id="GO:0002229">
    <property type="term" value="P:defense response to oomycetes"/>
    <property type="evidence" value="ECO:0007669"/>
    <property type="project" value="UniProtKB-ARBA"/>
</dbReference>
<evidence type="ECO:0000256" key="8">
    <source>
        <dbReference type="ARBA" id="ARBA00022741"/>
    </source>
</evidence>
<keyword evidence="13" id="KW-0325">Glycoprotein</keyword>
<accession>A0A6A3AG52</accession>
<dbReference type="Proteomes" id="UP000436088">
    <property type="component" value="Unassembled WGS sequence"/>
</dbReference>
<evidence type="ECO:0000256" key="12">
    <source>
        <dbReference type="ARBA" id="ARBA00023170"/>
    </source>
</evidence>
<evidence type="ECO:0000256" key="5">
    <source>
        <dbReference type="ARBA" id="ARBA00022692"/>
    </source>
</evidence>
<feature type="transmembrane region" description="Helical" evidence="15">
    <location>
        <begin position="142"/>
        <end position="164"/>
    </location>
</feature>
<dbReference type="PROSITE" id="PS50011">
    <property type="entry name" value="PROTEIN_KINASE_DOM"/>
    <property type="match status" value="1"/>
</dbReference>
<protein>
    <submittedName>
        <fullName evidence="17">Concanavalin A-like lectin protein kinase family protein</fullName>
    </submittedName>
</protein>
<sequence length="1200" mass="136957">MRYFWKGSDVAGSGARVGWSQVCTPKSEGGLGLLNLVGWNKVCLVQLLRKLFEDEGSLWVAWVRTYIVKDVNLWSFVSKGMVSWSLRRIFALREEVVRVFGLVRFQGVTRAREIWEEMRTWGQKVAWKRLVWFPLHVLRHAIIVWMATCCRCMIAWCGIFSPFLGWDRKVEWTCANARGRFSKCVVLGEFVLEYLVLIGFIIFIIPTMPEMVYESDAYVLDNAIQLTGSNGDVDGVGRATYYKPMHLWDNSSWYLTLAYFTTHFSFSIDSSSQGGMSGDGLTFFLAPNGSKSPPTPEAVAWDFKVATRSQASTALVLLRWSLIRPGSQITSVLISTMSQLPSRPSSGGGMTLKMGDRIRRGHRRRFERDALYLFLEFQLKLTSFQALTNPPPTEAPAAAKIPRRKSRSWLWVVLAIAGAISALIPGLGSVWFFCRRRKYISREDGAISVNVEMEMVTAPRQFSYKKLRLATGNFSDEGLLGRAVSGRNLAQLIGWCHDNNEFLIVYEFLPNKSLDYHLHREPCLLTWDKRYKIAMGLASALLYLQEECDQCVLHRDIKSSNVLLDLSFNAKLGDFGLARLVEHGQGSRTTKFMLGTDGYIAPECLDTHRAVKESDIYSFGIVILEIASGKKAIAAHERRSKKSRTKLVEWVWELYGKESLVDVADQRLYGNYDMEQMERLLLVGLACAHPGYFARPSITQVIDILGFKAPCPMIWLVHWSVMHDELNIAERVVMKLTRIRLRSLFINSQCLLVKLHTQASLEGDTCTPMMEHMTNHHSMHKVVPQGRTPERDAPNLQTQAIMHEMARLLKLELEPSYDRIDQFEASLGNRRVNRPRMKEEFEEEEAEVTSVARRDAYRNQNDNFSNIKVTIPPFQGRTDPEAYLDLHYVEIEEMVHVAMKIERQLKRKSYTKSSPSSATKWKQEPITFRKPIPAQTKDHIEVTKTKQVGESSKDSDEPIFDEEPETKQDEETKENADHGEMLVSKRCLQSQTSQEDIQRNNIFHTRCHVKDKVCTMIIDGGSCTNVASTLMVEKLELATSKHPTPYKLQCLNEGGELNVTKHVLIPFSVGRYKDEVTLMPLTPKEVQQDQLHMQKSVQAWRKDKTPIKNEEERNMTPNFFIEKHDGSRLENEEVPTKIGDDWNLKTQLFTKGFNHQKLGDGFIAITGVCLGPVRKVEFGESPSYVIQRWQAEAVGRIGKP</sequence>
<feature type="region of interest" description="Disordered" evidence="14">
    <location>
        <begin position="907"/>
        <end position="987"/>
    </location>
</feature>
<evidence type="ECO:0000256" key="6">
    <source>
        <dbReference type="ARBA" id="ARBA00022729"/>
    </source>
</evidence>
<dbReference type="InterPro" id="IPR008271">
    <property type="entry name" value="Ser/Thr_kinase_AS"/>
</dbReference>
<feature type="transmembrane region" description="Helical" evidence="15">
    <location>
        <begin position="409"/>
        <end position="433"/>
    </location>
</feature>
<evidence type="ECO:0000313" key="18">
    <source>
        <dbReference type="Proteomes" id="UP000436088"/>
    </source>
</evidence>
<dbReference type="SUPFAM" id="SSF49899">
    <property type="entry name" value="Concanavalin A-like lectins/glucanases"/>
    <property type="match status" value="1"/>
</dbReference>
<evidence type="ECO:0000256" key="10">
    <source>
        <dbReference type="ARBA" id="ARBA00022989"/>
    </source>
</evidence>
<evidence type="ECO:0000256" key="1">
    <source>
        <dbReference type="ARBA" id="ARBA00004251"/>
    </source>
</evidence>
<keyword evidence="4" id="KW-1003">Cell membrane</keyword>
<dbReference type="GO" id="GO:0004672">
    <property type="term" value="F:protein kinase activity"/>
    <property type="evidence" value="ECO:0007669"/>
    <property type="project" value="InterPro"/>
</dbReference>
<feature type="compositionally biased region" description="Polar residues" evidence="14">
    <location>
        <begin position="911"/>
        <end position="920"/>
    </location>
</feature>
<evidence type="ECO:0000256" key="13">
    <source>
        <dbReference type="ARBA" id="ARBA00023180"/>
    </source>
</evidence>
<dbReference type="AlphaFoldDB" id="A0A6A3AG52"/>
<name>A0A6A3AG52_HIBSY</name>
<dbReference type="Pfam" id="PF00069">
    <property type="entry name" value="Pkinase"/>
    <property type="match status" value="1"/>
</dbReference>
<dbReference type="FunFam" id="1.10.510.10:FF:000240">
    <property type="entry name" value="Lectin-domain containing receptor kinase A4.3"/>
    <property type="match status" value="1"/>
</dbReference>
<evidence type="ECO:0000256" key="14">
    <source>
        <dbReference type="SAM" id="MobiDB-lite"/>
    </source>
</evidence>
<dbReference type="InterPro" id="IPR000719">
    <property type="entry name" value="Prot_kinase_dom"/>
</dbReference>
<dbReference type="PROSITE" id="PS00108">
    <property type="entry name" value="PROTEIN_KINASE_ST"/>
    <property type="match status" value="1"/>
</dbReference>
<dbReference type="GO" id="GO:0005886">
    <property type="term" value="C:plasma membrane"/>
    <property type="evidence" value="ECO:0007669"/>
    <property type="project" value="UniProtKB-SubCell"/>
</dbReference>
<evidence type="ECO:0000256" key="4">
    <source>
        <dbReference type="ARBA" id="ARBA00022475"/>
    </source>
</evidence>
<feature type="domain" description="Protein kinase" evidence="16">
    <location>
        <begin position="433"/>
        <end position="692"/>
    </location>
</feature>
<dbReference type="InterPro" id="IPR011009">
    <property type="entry name" value="Kinase-like_dom_sf"/>
</dbReference>
<keyword evidence="11 15" id="KW-0472">Membrane</keyword>
<reference evidence="17" key="1">
    <citation type="submission" date="2019-09" db="EMBL/GenBank/DDBJ databases">
        <title>Draft genome information of white flower Hibiscus syriacus.</title>
        <authorList>
            <person name="Kim Y.-M."/>
        </authorList>
    </citation>
    <scope>NUCLEOTIDE SEQUENCE [LARGE SCALE GENOMIC DNA]</scope>
    <source>
        <strain evidence="17">YM2019G1</strain>
    </source>
</reference>
<feature type="transmembrane region" description="Helical" evidence="15">
    <location>
        <begin position="251"/>
        <end position="268"/>
    </location>
</feature>
<keyword evidence="7" id="KW-0430">Lectin</keyword>
<dbReference type="EMBL" id="VEPZ02001009">
    <property type="protein sequence ID" value="KAE8702205.1"/>
    <property type="molecule type" value="Genomic_DNA"/>
</dbReference>
<dbReference type="SUPFAM" id="SSF56112">
    <property type="entry name" value="Protein kinase-like (PK-like)"/>
    <property type="match status" value="1"/>
</dbReference>
<proteinExistence type="inferred from homology"/>
<evidence type="ECO:0000313" key="17">
    <source>
        <dbReference type="EMBL" id="KAE8702205.1"/>
    </source>
</evidence>
<feature type="transmembrane region" description="Helical" evidence="15">
    <location>
        <begin position="185"/>
        <end position="205"/>
    </location>
</feature>
<keyword evidence="8" id="KW-0547">Nucleotide-binding</keyword>
<comment type="similarity">
    <text evidence="3">In the C-terminal section; belongs to the protein kinase superfamily. Ser/Thr protein kinase family.</text>
</comment>
<keyword evidence="5 15" id="KW-0812">Transmembrane</keyword>
<dbReference type="InterPro" id="IPR050528">
    <property type="entry name" value="L-type_Lectin-RKs"/>
</dbReference>
<feature type="compositionally biased region" description="Basic and acidic residues" evidence="14">
    <location>
        <begin position="965"/>
        <end position="980"/>
    </location>
</feature>
<keyword evidence="9" id="KW-0067">ATP-binding</keyword>
<evidence type="ECO:0000256" key="15">
    <source>
        <dbReference type="SAM" id="Phobius"/>
    </source>
</evidence>
<evidence type="ECO:0000259" key="16">
    <source>
        <dbReference type="PROSITE" id="PS50011"/>
    </source>
</evidence>
<keyword evidence="18" id="KW-1185">Reference proteome</keyword>
<dbReference type="GO" id="GO:0005524">
    <property type="term" value="F:ATP binding"/>
    <property type="evidence" value="ECO:0007669"/>
    <property type="project" value="UniProtKB-KW"/>
</dbReference>
<evidence type="ECO:0000256" key="2">
    <source>
        <dbReference type="ARBA" id="ARBA00008536"/>
    </source>
</evidence>
<dbReference type="Gene3D" id="1.10.510.10">
    <property type="entry name" value="Transferase(Phosphotransferase) domain 1"/>
    <property type="match status" value="1"/>
</dbReference>
<dbReference type="GO" id="GO:0030246">
    <property type="term" value="F:carbohydrate binding"/>
    <property type="evidence" value="ECO:0007669"/>
    <property type="project" value="UniProtKB-KW"/>
</dbReference>
<dbReference type="Gene3D" id="2.60.120.200">
    <property type="match status" value="1"/>
</dbReference>
<comment type="similarity">
    <text evidence="2">In the N-terminal section; belongs to the leguminous lectin family.</text>
</comment>
<dbReference type="PANTHER" id="PTHR27007">
    <property type="match status" value="1"/>
</dbReference>
<evidence type="ECO:0000256" key="7">
    <source>
        <dbReference type="ARBA" id="ARBA00022734"/>
    </source>
</evidence>
<gene>
    <name evidence="17" type="ORF">F3Y22_tig00110485pilonHSYRG00053</name>
</gene>